<dbReference type="AlphaFoldDB" id="A0A8J7KFP5"/>
<evidence type="ECO:0000313" key="2">
    <source>
        <dbReference type="Proteomes" id="UP000622552"/>
    </source>
</evidence>
<dbReference type="RefSeq" id="WP_197003427.1">
    <property type="nucleotide sequence ID" value="NZ_BONS01000015.1"/>
</dbReference>
<protein>
    <submittedName>
        <fullName evidence="1">Uncharacterized protein</fullName>
    </submittedName>
</protein>
<evidence type="ECO:0000313" key="1">
    <source>
        <dbReference type="EMBL" id="MBG6136455.1"/>
    </source>
</evidence>
<proteinExistence type="predicted"/>
<dbReference type="EMBL" id="JADOUF010000001">
    <property type="protein sequence ID" value="MBG6136455.1"/>
    <property type="molecule type" value="Genomic_DNA"/>
</dbReference>
<comment type="caution">
    <text evidence="1">The sequence shown here is derived from an EMBL/GenBank/DDBJ whole genome shotgun (WGS) entry which is preliminary data.</text>
</comment>
<keyword evidence="2" id="KW-1185">Reference proteome</keyword>
<sequence length="51" mass="5693">MIRQDQRLAELLWRVCEFDLTRGDHGERVQLSSGLSLKGVAGDITGGTFFL</sequence>
<dbReference type="Proteomes" id="UP000622552">
    <property type="component" value="Unassembled WGS sequence"/>
</dbReference>
<name>A0A8J7KFP5_9ACTN</name>
<gene>
    <name evidence="1" type="ORF">IW245_002649</name>
</gene>
<accession>A0A8J7KFP5</accession>
<reference evidence="1" key="1">
    <citation type="submission" date="2020-11" db="EMBL/GenBank/DDBJ databases">
        <title>Sequencing the genomes of 1000 actinobacteria strains.</title>
        <authorList>
            <person name="Klenk H.-P."/>
        </authorList>
    </citation>
    <scope>NUCLEOTIDE SEQUENCE</scope>
    <source>
        <strain evidence="1">DSM 45356</strain>
    </source>
</reference>
<organism evidence="1 2">
    <name type="scientific">Longispora fulva</name>
    <dbReference type="NCBI Taxonomy" id="619741"/>
    <lineage>
        <taxon>Bacteria</taxon>
        <taxon>Bacillati</taxon>
        <taxon>Actinomycetota</taxon>
        <taxon>Actinomycetes</taxon>
        <taxon>Micromonosporales</taxon>
        <taxon>Micromonosporaceae</taxon>
        <taxon>Longispora</taxon>
    </lineage>
</organism>